<dbReference type="PANTHER" id="PTHR11644:SF2">
    <property type="entry name" value="CYTIDINE DEAMINASE"/>
    <property type="match status" value="1"/>
</dbReference>
<accession>A0A8X8IFJ3</accession>
<dbReference type="InterPro" id="IPR016193">
    <property type="entry name" value="Cytidine_deaminase-like"/>
</dbReference>
<dbReference type="GO" id="GO:0008270">
    <property type="term" value="F:zinc ion binding"/>
    <property type="evidence" value="ECO:0007669"/>
    <property type="project" value="InterPro"/>
</dbReference>
<dbReference type="PROSITE" id="PS00903">
    <property type="entry name" value="CYT_DCMP_DEAMINASES_1"/>
    <property type="match status" value="1"/>
</dbReference>
<protein>
    <submittedName>
        <fullName evidence="6">Cytidine deaminase</fullName>
    </submittedName>
</protein>
<dbReference type="GO" id="GO:0005829">
    <property type="term" value="C:cytosol"/>
    <property type="evidence" value="ECO:0007669"/>
    <property type="project" value="TreeGrafter"/>
</dbReference>
<gene>
    <name evidence="6" type="ORF">SAMN05444410_10354</name>
</gene>
<dbReference type="PROSITE" id="PS51747">
    <property type="entry name" value="CYT_DCMP_DEAMINASES_2"/>
    <property type="match status" value="1"/>
</dbReference>
<proteinExistence type="inferred from homology"/>
<dbReference type="Pfam" id="PF00383">
    <property type="entry name" value="dCMP_cyt_deam_1"/>
    <property type="match status" value="1"/>
</dbReference>
<dbReference type="InterPro" id="IPR002125">
    <property type="entry name" value="CMP_dCMP_dom"/>
</dbReference>
<evidence type="ECO:0000259" key="5">
    <source>
        <dbReference type="PROSITE" id="PS51747"/>
    </source>
</evidence>
<dbReference type="CDD" id="cd01283">
    <property type="entry name" value="cytidine_deaminase"/>
    <property type="match status" value="1"/>
</dbReference>
<dbReference type="EMBL" id="FNNO01000003">
    <property type="protein sequence ID" value="SDW47347.1"/>
    <property type="molecule type" value="Genomic_DNA"/>
</dbReference>
<evidence type="ECO:0000256" key="4">
    <source>
        <dbReference type="ARBA" id="ARBA00022833"/>
    </source>
</evidence>
<dbReference type="RefSeq" id="WP_092722557.1">
    <property type="nucleotide sequence ID" value="NZ_FNNO01000003.1"/>
</dbReference>
<dbReference type="SUPFAM" id="SSF53927">
    <property type="entry name" value="Cytidine deaminase-like"/>
    <property type="match status" value="1"/>
</dbReference>
<keyword evidence="7" id="KW-1185">Reference proteome</keyword>
<comment type="similarity">
    <text evidence="1">Belongs to the cytidine and deoxycytidylate deaminase family.</text>
</comment>
<dbReference type="InterPro" id="IPR050202">
    <property type="entry name" value="Cyt/Deoxycyt_deaminase"/>
</dbReference>
<evidence type="ECO:0000313" key="6">
    <source>
        <dbReference type="EMBL" id="SDW47347.1"/>
    </source>
</evidence>
<sequence length="162" mass="17664">MKQMHYGFDYEVYDGIDQLAPQDARLLAQARETTQIAYAPYSEFKVGAVAMLANGKEMKGSNQENASYPVGICAERVLLSAASSLCPGVPVTTLAISYHNQHGASDHPVSPCGLCRQSLLEHETHFKTPIRIIISGMEGKVYIIPEASMLLPLSFTSNDMSL</sequence>
<dbReference type="NCBIfam" id="NF004064">
    <property type="entry name" value="PRK05578.1"/>
    <property type="match status" value="1"/>
</dbReference>
<keyword evidence="2" id="KW-0479">Metal-binding</keyword>
<keyword evidence="3" id="KW-0378">Hydrolase</keyword>
<reference evidence="6 7" key="1">
    <citation type="submission" date="2016-10" db="EMBL/GenBank/DDBJ databases">
        <authorList>
            <person name="Varghese N."/>
            <person name="Submissions S."/>
        </authorList>
    </citation>
    <scope>NUCLEOTIDE SEQUENCE [LARGE SCALE GENOMIC DNA]</scope>
    <source>
        <strain evidence="6 7">DSM 25353</strain>
    </source>
</reference>
<organism evidence="6 7">
    <name type="scientific">Hydrobacter penzbergensis</name>
    <dbReference type="NCBI Taxonomy" id="1235997"/>
    <lineage>
        <taxon>Bacteria</taxon>
        <taxon>Pseudomonadati</taxon>
        <taxon>Bacteroidota</taxon>
        <taxon>Chitinophagia</taxon>
        <taxon>Chitinophagales</taxon>
        <taxon>Chitinophagaceae</taxon>
        <taxon>Hydrobacter</taxon>
    </lineage>
</organism>
<evidence type="ECO:0000313" key="7">
    <source>
        <dbReference type="Proteomes" id="UP000198711"/>
    </source>
</evidence>
<dbReference type="Gene3D" id="3.40.140.10">
    <property type="entry name" value="Cytidine Deaminase, domain 2"/>
    <property type="match status" value="1"/>
</dbReference>
<feature type="domain" description="CMP/dCMP-type deaminase" evidence="5">
    <location>
        <begin position="21"/>
        <end position="158"/>
    </location>
</feature>
<evidence type="ECO:0000256" key="2">
    <source>
        <dbReference type="ARBA" id="ARBA00022723"/>
    </source>
</evidence>
<dbReference type="PANTHER" id="PTHR11644">
    <property type="entry name" value="CYTIDINE DEAMINASE"/>
    <property type="match status" value="1"/>
</dbReference>
<dbReference type="AlphaFoldDB" id="A0A8X8IFJ3"/>
<dbReference type="GO" id="GO:0042802">
    <property type="term" value="F:identical protein binding"/>
    <property type="evidence" value="ECO:0007669"/>
    <property type="project" value="UniProtKB-ARBA"/>
</dbReference>
<name>A0A8X8IFJ3_9BACT</name>
<evidence type="ECO:0000256" key="3">
    <source>
        <dbReference type="ARBA" id="ARBA00022801"/>
    </source>
</evidence>
<evidence type="ECO:0000256" key="1">
    <source>
        <dbReference type="ARBA" id="ARBA00006576"/>
    </source>
</evidence>
<dbReference type="GO" id="GO:0072527">
    <property type="term" value="P:pyrimidine-containing compound metabolic process"/>
    <property type="evidence" value="ECO:0007669"/>
    <property type="project" value="UniProtKB-ARBA"/>
</dbReference>
<dbReference type="GO" id="GO:0055086">
    <property type="term" value="P:nucleobase-containing small molecule metabolic process"/>
    <property type="evidence" value="ECO:0007669"/>
    <property type="project" value="UniProtKB-ARBA"/>
</dbReference>
<dbReference type="InterPro" id="IPR016192">
    <property type="entry name" value="APOBEC/CMP_deaminase_Zn-bd"/>
</dbReference>
<dbReference type="GO" id="GO:0004126">
    <property type="term" value="F:cytidine deaminase activity"/>
    <property type="evidence" value="ECO:0007669"/>
    <property type="project" value="UniProtKB-ARBA"/>
</dbReference>
<keyword evidence="4" id="KW-0862">Zinc</keyword>
<dbReference type="Proteomes" id="UP000198711">
    <property type="component" value="Unassembled WGS sequence"/>
</dbReference>
<comment type="caution">
    <text evidence="6">The sequence shown here is derived from an EMBL/GenBank/DDBJ whole genome shotgun (WGS) entry which is preliminary data.</text>
</comment>